<accession>A0A8H3ZLS8</accession>
<evidence type="ECO:0000313" key="2">
    <source>
        <dbReference type="EMBL" id="KAF0320287.1"/>
    </source>
</evidence>
<proteinExistence type="predicted"/>
<dbReference type="AlphaFoldDB" id="A0A8H3ZLS8"/>
<feature type="compositionally biased region" description="Acidic residues" evidence="1">
    <location>
        <begin position="40"/>
        <end position="51"/>
    </location>
</feature>
<reference evidence="2 3" key="1">
    <citation type="submission" date="2019-12" db="EMBL/GenBank/DDBJ databases">
        <title>A genome sequence resource for the geographically widespread anthracnose pathogen Colletotrichum asianum.</title>
        <authorList>
            <person name="Meng Y."/>
        </authorList>
    </citation>
    <scope>NUCLEOTIDE SEQUENCE [LARGE SCALE GENOMIC DNA]</scope>
    <source>
        <strain evidence="2 3">ICMP 18580</strain>
    </source>
</reference>
<evidence type="ECO:0000313" key="3">
    <source>
        <dbReference type="Proteomes" id="UP000434172"/>
    </source>
</evidence>
<feature type="compositionally biased region" description="Basic and acidic residues" evidence="1">
    <location>
        <begin position="52"/>
        <end position="61"/>
    </location>
</feature>
<comment type="caution">
    <text evidence="2">The sequence shown here is derived from an EMBL/GenBank/DDBJ whole genome shotgun (WGS) entry which is preliminary data.</text>
</comment>
<keyword evidence="3" id="KW-1185">Reference proteome</keyword>
<feature type="compositionally biased region" description="Basic and acidic residues" evidence="1">
    <location>
        <begin position="26"/>
        <end position="39"/>
    </location>
</feature>
<dbReference type="Proteomes" id="UP000434172">
    <property type="component" value="Unassembled WGS sequence"/>
</dbReference>
<organism evidence="2 3">
    <name type="scientific">Colletotrichum asianum</name>
    <dbReference type="NCBI Taxonomy" id="702518"/>
    <lineage>
        <taxon>Eukaryota</taxon>
        <taxon>Fungi</taxon>
        <taxon>Dikarya</taxon>
        <taxon>Ascomycota</taxon>
        <taxon>Pezizomycotina</taxon>
        <taxon>Sordariomycetes</taxon>
        <taxon>Hypocreomycetidae</taxon>
        <taxon>Glomerellales</taxon>
        <taxon>Glomerellaceae</taxon>
        <taxon>Colletotrichum</taxon>
        <taxon>Colletotrichum gloeosporioides species complex</taxon>
    </lineage>
</organism>
<protein>
    <submittedName>
        <fullName evidence="2">Uncharacterized protein</fullName>
    </submittedName>
</protein>
<evidence type="ECO:0000256" key="1">
    <source>
        <dbReference type="SAM" id="MobiDB-lite"/>
    </source>
</evidence>
<dbReference type="EMBL" id="WOWK01000085">
    <property type="protein sequence ID" value="KAF0320287.1"/>
    <property type="molecule type" value="Genomic_DNA"/>
</dbReference>
<gene>
    <name evidence="2" type="ORF">GQ607_012549</name>
</gene>
<dbReference type="OrthoDB" id="4850959at2759"/>
<feature type="compositionally biased region" description="Acidic residues" evidence="1">
    <location>
        <begin position="1"/>
        <end position="25"/>
    </location>
</feature>
<sequence length="141" mass="16936">MIFCEEELCEENDFTEDEYAYEVDEYGEHEYKKDDRADQREDEPDEDEQQEEDRRDDKQDETLNENEAENKLQKDEENQENESEDDDHKEQHLGINIPSELAYDRTQTFAVPVAVREVFQNSDYVDFWDSVDAAPGLWYFE</sequence>
<name>A0A8H3ZLS8_9PEZI</name>
<feature type="region of interest" description="Disordered" evidence="1">
    <location>
        <begin position="1"/>
        <end position="104"/>
    </location>
</feature>